<dbReference type="InterPro" id="IPR011032">
    <property type="entry name" value="GroES-like_sf"/>
</dbReference>
<dbReference type="InterPro" id="IPR041694">
    <property type="entry name" value="ADH_N_2"/>
</dbReference>
<dbReference type="SUPFAM" id="SSF50129">
    <property type="entry name" value="GroES-like"/>
    <property type="match status" value="1"/>
</dbReference>
<dbReference type="Proteomes" id="UP001054889">
    <property type="component" value="Unassembled WGS sequence"/>
</dbReference>
<keyword evidence="1" id="KW-0560">Oxidoreductase</keyword>
<evidence type="ECO:0000256" key="1">
    <source>
        <dbReference type="ARBA" id="ARBA00023002"/>
    </source>
</evidence>
<accession>A0AAV5DTC4</accession>
<reference evidence="3" key="1">
    <citation type="journal article" date="2018" name="DNA Res.">
        <title>Multiple hybrid de novo genome assembly of finger millet, an orphan allotetraploid crop.</title>
        <authorList>
            <person name="Hatakeyama M."/>
            <person name="Aluri S."/>
            <person name="Balachadran M.T."/>
            <person name="Sivarajan S.R."/>
            <person name="Patrignani A."/>
            <person name="Gruter S."/>
            <person name="Poveda L."/>
            <person name="Shimizu-Inatsugi R."/>
            <person name="Baeten J."/>
            <person name="Francoijs K.J."/>
            <person name="Nataraja K.N."/>
            <person name="Reddy Y.A.N."/>
            <person name="Phadnis S."/>
            <person name="Ravikumar R.L."/>
            <person name="Schlapbach R."/>
            <person name="Sreeman S.M."/>
            <person name="Shimizu K.K."/>
        </authorList>
    </citation>
    <scope>NUCLEOTIDE SEQUENCE</scope>
</reference>
<name>A0AAV5DTC4_ELECO</name>
<protein>
    <recommendedName>
        <fullName evidence="2">Oxidoreductase N-terminal domain-containing protein</fullName>
    </recommendedName>
</protein>
<evidence type="ECO:0000259" key="2">
    <source>
        <dbReference type="Pfam" id="PF16884"/>
    </source>
</evidence>
<dbReference type="InterPro" id="IPR045010">
    <property type="entry name" value="MDR_fam"/>
</dbReference>
<dbReference type="AlphaFoldDB" id="A0AAV5DTC4"/>
<dbReference type="Gene3D" id="3.90.180.10">
    <property type="entry name" value="Medium-chain alcohol dehydrogenases, catalytic domain"/>
    <property type="match status" value="1"/>
</dbReference>
<evidence type="ECO:0000313" key="4">
    <source>
        <dbReference type="Proteomes" id="UP001054889"/>
    </source>
</evidence>
<dbReference type="EMBL" id="BQKI01000071">
    <property type="protein sequence ID" value="GJN13504.1"/>
    <property type="molecule type" value="Genomic_DNA"/>
</dbReference>
<evidence type="ECO:0000313" key="3">
    <source>
        <dbReference type="EMBL" id="GJN13504.1"/>
    </source>
</evidence>
<comment type="caution">
    <text evidence="3">The sequence shown here is derived from an EMBL/GenBank/DDBJ whole genome shotgun (WGS) entry which is preliminary data.</text>
</comment>
<organism evidence="3 4">
    <name type="scientific">Eleusine coracana subsp. coracana</name>
    <dbReference type="NCBI Taxonomy" id="191504"/>
    <lineage>
        <taxon>Eukaryota</taxon>
        <taxon>Viridiplantae</taxon>
        <taxon>Streptophyta</taxon>
        <taxon>Embryophyta</taxon>
        <taxon>Tracheophyta</taxon>
        <taxon>Spermatophyta</taxon>
        <taxon>Magnoliopsida</taxon>
        <taxon>Liliopsida</taxon>
        <taxon>Poales</taxon>
        <taxon>Poaceae</taxon>
        <taxon>PACMAD clade</taxon>
        <taxon>Chloridoideae</taxon>
        <taxon>Cynodonteae</taxon>
        <taxon>Eleusininae</taxon>
        <taxon>Eleusine</taxon>
    </lineage>
</organism>
<dbReference type="PANTHER" id="PTHR43205">
    <property type="entry name" value="PROSTAGLANDIN REDUCTASE"/>
    <property type="match status" value="1"/>
</dbReference>
<feature type="domain" description="Oxidoreductase N-terminal" evidence="2">
    <location>
        <begin position="14"/>
        <end position="85"/>
    </location>
</feature>
<proteinExistence type="predicted"/>
<gene>
    <name evidence="3" type="primary">gb00216</name>
    <name evidence="3" type="ORF">PR202_gb00216</name>
</gene>
<dbReference type="PANTHER" id="PTHR43205:SF75">
    <property type="entry name" value="OS12G0226400 PROTEIN"/>
    <property type="match status" value="1"/>
</dbReference>
<sequence>MAAAGDGQDEVQNRQVILKRYVTGMTSEDDMEVVTGTARLAVPPGSTGMVLKNLYVSCDPYMRSRMSKHEDPSYVAGFVPGEVMVINYSSKRQSQS</sequence>
<reference evidence="3" key="2">
    <citation type="submission" date="2021-12" db="EMBL/GenBank/DDBJ databases">
        <title>Resequencing data analysis of finger millet.</title>
        <authorList>
            <person name="Hatakeyama M."/>
            <person name="Aluri S."/>
            <person name="Balachadran M.T."/>
            <person name="Sivarajan S.R."/>
            <person name="Poveda L."/>
            <person name="Shimizu-Inatsugi R."/>
            <person name="Schlapbach R."/>
            <person name="Sreeman S.M."/>
            <person name="Shimizu K.K."/>
        </authorList>
    </citation>
    <scope>NUCLEOTIDE SEQUENCE</scope>
</reference>
<dbReference type="Pfam" id="PF16884">
    <property type="entry name" value="ADH_N_2"/>
    <property type="match status" value="1"/>
</dbReference>
<dbReference type="GO" id="GO:0032440">
    <property type="term" value="F:2-alkenal reductase [NAD(P)H] activity"/>
    <property type="evidence" value="ECO:0007669"/>
    <property type="project" value="TreeGrafter"/>
</dbReference>
<keyword evidence="4" id="KW-1185">Reference proteome</keyword>